<evidence type="ECO:0000313" key="2">
    <source>
        <dbReference type="Proteomes" id="UP000008457"/>
    </source>
</evidence>
<sequence>MLVEYADCYALNFVNGADLRNTKEFDIDFDLVNGRKIELELYARQKKDGTYKVVEVLFDKTADEQDIIDLSGIYWYIIGKGYENKKVRPILNIWEDGDYYIIASIDGCATDTVKHIQPRPVCWWPSKDAWQETAFCRHFLPISEVKANFYTYDQFAKRNSDIPYQNIGLEYARQIRNLRSQLQYCKKNHLVASLKVVDVDKAQKYIHDNRLEDNEQTWASLVTKDDLFIDMPDIYTETNIVYTTKETGKKITIEALSYYPAHPADIDCIVAVEYLDKVKRITKYWLNPLFNTESLYNKVFDMICAAAAKAGITKIEVIQPGMSFESCPHCGELLI</sequence>
<dbReference type="Proteomes" id="UP000008457">
    <property type="component" value="Chromosome"/>
</dbReference>
<evidence type="ECO:0000313" key="1">
    <source>
        <dbReference type="EMBL" id="AEE97632.1"/>
    </source>
</evidence>
<dbReference type="KEGG" id="mas:Mahau_2474"/>
<dbReference type="OrthoDB" id="2112431at2"/>
<organism evidence="1 2">
    <name type="scientific">Mahella australiensis (strain DSM 15567 / CIP 107919 / 50-1 BON)</name>
    <dbReference type="NCBI Taxonomy" id="697281"/>
    <lineage>
        <taxon>Bacteria</taxon>
        <taxon>Bacillati</taxon>
        <taxon>Bacillota</taxon>
        <taxon>Clostridia</taxon>
        <taxon>Thermoanaerobacterales</taxon>
        <taxon>Thermoanaerobacterales Family IV. Incertae Sedis</taxon>
        <taxon>Mahella</taxon>
    </lineage>
</organism>
<reference evidence="2" key="1">
    <citation type="submission" date="2010-11" db="EMBL/GenBank/DDBJ databases">
        <title>The complete genome of Mahella australiensis DSM 15567.</title>
        <authorList>
            <consortium name="US DOE Joint Genome Institute (JGI-PGF)"/>
            <person name="Lucas S."/>
            <person name="Copeland A."/>
            <person name="Lapidus A."/>
            <person name="Bruce D."/>
            <person name="Goodwin L."/>
            <person name="Pitluck S."/>
            <person name="Kyrpides N."/>
            <person name="Mavromatis K."/>
            <person name="Pagani I."/>
            <person name="Ivanova N."/>
            <person name="Teshima H."/>
            <person name="Brettin T."/>
            <person name="Detter J.C."/>
            <person name="Han C."/>
            <person name="Tapia R."/>
            <person name="Land M."/>
            <person name="Hauser L."/>
            <person name="Markowitz V."/>
            <person name="Cheng J.-F."/>
            <person name="Hugenholtz P."/>
            <person name="Woyke T."/>
            <person name="Wu D."/>
            <person name="Spring S."/>
            <person name="Pukall R."/>
            <person name="Steenblock K."/>
            <person name="Schneider S."/>
            <person name="Klenk H.-P."/>
            <person name="Eisen J.A."/>
        </authorList>
    </citation>
    <scope>NUCLEOTIDE SEQUENCE [LARGE SCALE GENOMIC DNA]</scope>
    <source>
        <strain evidence="2">DSM 15567 / CIP 107919 / 50-1 BON</strain>
    </source>
</reference>
<reference evidence="1 2" key="2">
    <citation type="journal article" date="2011" name="Stand. Genomic Sci.">
        <title>Complete genome sequence of Mahella australiensis type strain (50-1 BON).</title>
        <authorList>
            <person name="Sikorski J."/>
            <person name="Teshima H."/>
            <person name="Nolan M."/>
            <person name="Lucas S."/>
            <person name="Hammon N."/>
            <person name="Deshpande S."/>
            <person name="Cheng J.F."/>
            <person name="Pitluck S."/>
            <person name="Liolios K."/>
            <person name="Pagani I."/>
            <person name="Ivanova N."/>
            <person name="Huntemann M."/>
            <person name="Mavromatis K."/>
            <person name="Ovchinikova G."/>
            <person name="Pati A."/>
            <person name="Tapia R."/>
            <person name="Han C."/>
            <person name="Goodwin L."/>
            <person name="Chen A."/>
            <person name="Palaniappan K."/>
            <person name="Land M."/>
            <person name="Hauser L."/>
            <person name="Ngatchou-Djao O.D."/>
            <person name="Rohde M."/>
            <person name="Pukall R."/>
            <person name="Spring S."/>
            <person name="Abt B."/>
            <person name="Goker M."/>
            <person name="Detter J.C."/>
            <person name="Woyke T."/>
            <person name="Bristow J."/>
            <person name="Markowitz V."/>
            <person name="Hugenholtz P."/>
            <person name="Eisen J.A."/>
            <person name="Kyrpides N.C."/>
            <person name="Klenk H.P."/>
            <person name="Lapidus A."/>
        </authorList>
    </citation>
    <scope>NUCLEOTIDE SEQUENCE [LARGE SCALE GENOMIC DNA]</scope>
    <source>
        <strain evidence="2">DSM 15567 / CIP 107919 / 50-1 BON</strain>
    </source>
</reference>
<dbReference type="EMBL" id="CP002360">
    <property type="protein sequence ID" value="AEE97632.1"/>
    <property type="molecule type" value="Genomic_DNA"/>
</dbReference>
<dbReference type="HOGENOM" id="CLU_828473_0_0_9"/>
<dbReference type="eggNOG" id="COG3012">
    <property type="taxonomic scope" value="Bacteria"/>
</dbReference>
<dbReference type="AlphaFoldDB" id="F3ZXF1"/>
<gene>
    <name evidence="1" type="ordered locus">Mahau_2474</name>
</gene>
<dbReference type="RefSeq" id="WP_013782058.1">
    <property type="nucleotide sequence ID" value="NC_015520.1"/>
</dbReference>
<accession>F3ZXF1</accession>
<keyword evidence="2" id="KW-1185">Reference proteome</keyword>
<proteinExistence type="predicted"/>
<dbReference type="STRING" id="697281.Mahau_2474"/>
<name>F3ZXF1_MAHA5</name>
<protein>
    <submittedName>
        <fullName evidence="1">Uncharacterized protein</fullName>
    </submittedName>
</protein>